<feature type="region of interest" description="Disordered" evidence="1">
    <location>
        <begin position="182"/>
        <end position="290"/>
    </location>
</feature>
<reference evidence="3" key="2">
    <citation type="submission" date="2013-04" db="EMBL/GenBank/DDBJ databases">
        <title>Genomic mechanisms accounting for the adaptation to parasitism in nematode-trapping fungi.</title>
        <authorList>
            <person name="Ahren D.G."/>
        </authorList>
    </citation>
    <scope>NUCLEOTIDE SEQUENCE [LARGE SCALE GENOMIC DNA]</scope>
    <source>
        <strain evidence="3">CBS 200.50</strain>
    </source>
</reference>
<evidence type="ECO:0000313" key="2">
    <source>
        <dbReference type="EMBL" id="EPS38844.1"/>
    </source>
</evidence>
<sequence>MSTRWEALTITVTPPLRCGVAQCDLYWENCGEEGYCINSVLGPNGGACGRWLGQDNMCCQVGAVSESSDIASVPCKSVPNIRDTPLEKFGNGAYNLPIKGENDRCPNGEFVLGYSIAGGGGYLCCDSGMDTRIDVLTRAEIESDWNIIIPDENYRCGLFDVFPTAEDLANWQKILNGSSSASQGIETMSETSMAAETTSGTTLETSSRSVGTTSTMEAADSSTTSEDDSMSTTATASPRTSVPLGSSSTPTPTSSGGPSTSAPTSNAVAASTSTTGGSSTTSTTPNSAGAMRCSKLSSLVLGSAFLAMFLGAQL</sequence>
<feature type="compositionally biased region" description="Low complexity" evidence="1">
    <location>
        <begin position="197"/>
        <end position="209"/>
    </location>
</feature>
<protein>
    <submittedName>
        <fullName evidence="2">Uncharacterized protein</fullName>
    </submittedName>
</protein>
<organism evidence="2 3">
    <name type="scientific">Dactylellina haptotyla (strain CBS 200.50)</name>
    <name type="common">Nematode-trapping fungus</name>
    <name type="synonym">Monacrosporium haptotylum</name>
    <dbReference type="NCBI Taxonomy" id="1284197"/>
    <lineage>
        <taxon>Eukaryota</taxon>
        <taxon>Fungi</taxon>
        <taxon>Dikarya</taxon>
        <taxon>Ascomycota</taxon>
        <taxon>Pezizomycotina</taxon>
        <taxon>Orbiliomycetes</taxon>
        <taxon>Orbiliales</taxon>
        <taxon>Orbiliaceae</taxon>
        <taxon>Dactylellina</taxon>
    </lineage>
</organism>
<name>S8A7R6_DACHA</name>
<dbReference type="AlphaFoldDB" id="S8A7R6"/>
<feature type="compositionally biased region" description="Low complexity" evidence="1">
    <location>
        <begin position="218"/>
        <end position="290"/>
    </location>
</feature>
<keyword evidence="3" id="KW-1185">Reference proteome</keyword>
<comment type="caution">
    <text evidence="2">The sequence shown here is derived from an EMBL/GenBank/DDBJ whole genome shotgun (WGS) entry which is preliminary data.</text>
</comment>
<reference evidence="2 3" key="1">
    <citation type="journal article" date="2013" name="PLoS Genet.">
        <title>Genomic mechanisms accounting for the adaptation to parasitism in nematode-trapping fungi.</title>
        <authorList>
            <person name="Meerupati T."/>
            <person name="Andersson K.M."/>
            <person name="Friman E."/>
            <person name="Kumar D."/>
            <person name="Tunlid A."/>
            <person name="Ahren D."/>
        </authorList>
    </citation>
    <scope>NUCLEOTIDE SEQUENCE [LARGE SCALE GENOMIC DNA]</scope>
    <source>
        <strain evidence="2 3">CBS 200.50</strain>
    </source>
</reference>
<dbReference type="EMBL" id="AQGS01000522">
    <property type="protein sequence ID" value="EPS38844.1"/>
    <property type="molecule type" value="Genomic_DNA"/>
</dbReference>
<accession>S8A7R6</accession>
<dbReference type="HOGENOM" id="CLU_987016_0_0_1"/>
<feature type="compositionally biased region" description="Polar residues" evidence="1">
    <location>
        <begin position="182"/>
        <end position="196"/>
    </location>
</feature>
<gene>
    <name evidence="2" type="ORF">H072_7388</name>
</gene>
<proteinExistence type="predicted"/>
<evidence type="ECO:0000256" key="1">
    <source>
        <dbReference type="SAM" id="MobiDB-lite"/>
    </source>
</evidence>
<evidence type="ECO:0000313" key="3">
    <source>
        <dbReference type="Proteomes" id="UP000015100"/>
    </source>
</evidence>
<dbReference type="Proteomes" id="UP000015100">
    <property type="component" value="Unassembled WGS sequence"/>
</dbReference>